<dbReference type="Gene3D" id="1.20.1220.20">
    <property type="entry name" value="Uncharcterised protein PF01724"/>
    <property type="match status" value="1"/>
</dbReference>
<evidence type="ECO:0000313" key="1">
    <source>
        <dbReference type="EMBL" id="TCZ52747.1"/>
    </source>
</evidence>
<keyword evidence="2" id="KW-1185">Reference proteome</keyword>
<organism evidence="1 2">
    <name type="scientific">Roseicella aquatilis</name>
    <dbReference type="NCBI Taxonomy" id="2527868"/>
    <lineage>
        <taxon>Bacteria</taxon>
        <taxon>Pseudomonadati</taxon>
        <taxon>Pseudomonadota</taxon>
        <taxon>Alphaproteobacteria</taxon>
        <taxon>Acetobacterales</taxon>
        <taxon>Roseomonadaceae</taxon>
        <taxon>Roseicella</taxon>
    </lineage>
</organism>
<reference evidence="1 2" key="1">
    <citation type="submission" date="2019-03" db="EMBL/GenBank/DDBJ databases">
        <title>Paracraurococcus aquatilis NE82 genome sequence.</title>
        <authorList>
            <person name="Zhao Y."/>
            <person name="Du Z."/>
        </authorList>
    </citation>
    <scope>NUCLEOTIDE SEQUENCE [LARGE SCALE GENOMIC DNA]</scope>
    <source>
        <strain evidence="1 2">NE82</strain>
    </source>
</reference>
<proteinExistence type="predicted"/>
<gene>
    <name evidence="1" type="ORF">EXY23_26085</name>
</gene>
<sequence length="215" mass="23739">MAARLSQCARLVARQSGSVMLGPPPDRCGECRAAGPVRPDVAPRGRRLLGICAMDRAPRYEEDFYAWSQHQAQVLRALGDRVALPNELDLAHLVEEVEDLGRSELNGVLGHLEGMLMHLAKAASSPEALPARKWLVEVDEHQSHARRGFTPSMRRQIDLNGLWRRALKRAETQLSLYDERLADLSATCPFTLDELLSEDPNAAALAARLRPPPAA</sequence>
<dbReference type="PANTHER" id="PTHR34235">
    <property type="entry name" value="SLR1203 PROTEIN-RELATED"/>
    <property type="match status" value="1"/>
</dbReference>
<dbReference type="Proteomes" id="UP000295023">
    <property type="component" value="Unassembled WGS sequence"/>
</dbReference>
<protein>
    <submittedName>
        <fullName evidence="1">DUF29 domain-containing protein</fullName>
    </submittedName>
</protein>
<dbReference type="EMBL" id="SKBM01000047">
    <property type="protein sequence ID" value="TCZ52747.1"/>
    <property type="molecule type" value="Genomic_DNA"/>
</dbReference>
<name>A0A4R4D3W0_9PROT</name>
<accession>A0A4R4D3W0</accession>
<dbReference type="Pfam" id="PF01724">
    <property type="entry name" value="DUF29"/>
    <property type="match status" value="1"/>
</dbReference>
<dbReference type="AlphaFoldDB" id="A0A4R4D3W0"/>
<comment type="caution">
    <text evidence="1">The sequence shown here is derived from an EMBL/GenBank/DDBJ whole genome shotgun (WGS) entry which is preliminary data.</text>
</comment>
<evidence type="ECO:0000313" key="2">
    <source>
        <dbReference type="Proteomes" id="UP000295023"/>
    </source>
</evidence>
<dbReference type="OrthoDB" id="7270020at2"/>
<dbReference type="InterPro" id="IPR002636">
    <property type="entry name" value="DUF29"/>
</dbReference>